<dbReference type="SUPFAM" id="SSF51161">
    <property type="entry name" value="Trimeric LpxA-like enzymes"/>
    <property type="match status" value="1"/>
</dbReference>
<dbReference type="Pfam" id="PF00132">
    <property type="entry name" value="Hexapep"/>
    <property type="match status" value="1"/>
</dbReference>
<comment type="caution">
    <text evidence="6">The sequence shown here is derived from an EMBL/GenBank/DDBJ whole genome shotgun (WGS) entry which is preliminary data.</text>
</comment>
<sequence>MHGPDPQNPHPLAGHERVGFLKPLVTAENVEIGEYTYYDDPEGPAGFYGRCVLYHYPFVGDVLRIGKFCALATGVKFIMNGANHAMGGVSTYPFNIFGGGWEEGFDPAEWSAGHKGDTEIGHDVWIGYGVTIMPGVKIGHGAIIASKSVVTGDIPPYAIAGGNPAKVIRSRFDEKTVERLLALSWWDWPPEKIGRHARALGRMDFEALEGAE</sequence>
<keyword evidence="2 6" id="KW-0808">Transferase</keyword>
<comment type="similarity">
    <text evidence="1">Belongs to the transferase hexapeptide repeat family.</text>
</comment>
<dbReference type="GO" id="GO:0046677">
    <property type="term" value="P:response to antibiotic"/>
    <property type="evidence" value="ECO:0007669"/>
    <property type="project" value="UniProtKB-KW"/>
</dbReference>
<keyword evidence="5" id="KW-0012">Acyltransferase</keyword>
<evidence type="ECO:0000313" key="6">
    <source>
        <dbReference type="EMBL" id="RFB05062.1"/>
    </source>
</evidence>
<keyword evidence="4" id="KW-0046">Antibiotic resistance</keyword>
<dbReference type="InterPro" id="IPR018357">
    <property type="entry name" value="Hexapep_transf_CS"/>
</dbReference>
<dbReference type="CDD" id="cd03349">
    <property type="entry name" value="LbH_XAT"/>
    <property type="match status" value="1"/>
</dbReference>
<evidence type="ECO:0000256" key="2">
    <source>
        <dbReference type="ARBA" id="ARBA00022679"/>
    </source>
</evidence>
<dbReference type="InParanoid" id="A0A371RHZ9"/>
<evidence type="ECO:0000256" key="3">
    <source>
        <dbReference type="ARBA" id="ARBA00022737"/>
    </source>
</evidence>
<keyword evidence="3" id="KW-0677">Repeat</keyword>
<dbReference type="GO" id="GO:0016746">
    <property type="term" value="F:acyltransferase activity"/>
    <property type="evidence" value="ECO:0007669"/>
    <property type="project" value="UniProtKB-KW"/>
</dbReference>
<dbReference type="EMBL" id="QUQO01000001">
    <property type="protein sequence ID" value="RFB05062.1"/>
    <property type="molecule type" value="Genomic_DNA"/>
</dbReference>
<dbReference type="InterPro" id="IPR050179">
    <property type="entry name" value="Trans_hexapeptide_repeat"/>
</dbReference>
<dbReference type="Proteomes" id="UP000264589">
    <property type="component" value="Unassembled WGS sequence"/>
</dbReference>
<evidence type="ECO:0000256" key="4">
    <source>
        <dbReference type="ARBA" id="ARBA00023251"/>
    </source>
</evidence>
<dbReference type="PANTHER" id="PTHR43300:SF11">
    <property type="entry name" value="ACETYLTRANSFERASE RV3034C-RELATED"/>
    <property type="match status" value="1"/>
</dbReference>
<evidence type="ECO:0000313" key="7">
    <source>
        <dbReference type="Proteomes" id="UP000264589"/>
    </source>
</evidence>
<accession>A0A371RHZ9</accession>
<dbReference type="FunFam" id="2.160.10.10:FF:000037">
    <property type="entry name" value="Streptogramin A acetyltransferase"/>
    <property type="match status" value="1"/>
</dbReference>
<reference evidence="6 7" key="1">
    <citation type="submission" date="2018-08" db="EMBL/GenBank/DDBJ databases">
        <title>Parvularcula sp. SM1705, isolated from surface water of the South Sea China.</title>
        <authorList>
            <person name="Sun L."/>
        </authorList>
    </citation>
    <scope>NUCLEOTIDE SEQUENCE [LARGE SCALE GENOMIC DNA]</scope>
    <source>
        <strain evidence="6 7">SM1705</strain>
    </source>
</reference>
<dbReference type="AlphaFoldDB" id="A0A371RHZ9"/>
<organism evidence="6 7">
    <name type="scientific">Parvularcula marina</name>
    <dbReference type="NCBI Taxonomy" id="2292771"/>
    <lineage>
        <taxon>Bacteria</taxon>
        <taxon>Pseudomonadati</taxon>
        <taxon>Pseudomonadota</taxon>
        <taxon>Alphaproteobacteria</taxon>
        <taxon>Parvularculales</taxon>
        <taxon>Parvularculaceae</taxon>
        <taxon>Parvularcula</taxon>
    </lineage>
</organism>
<dbReference type="Gene3D" id="2.160.10.10">
    <property type="entry name" value="Hexapeptide repeat proteins"/>
    <property type="match status" value="1"/>
</dbReference>
<name>A0A371RHZ9_9PROT</name>
<gene>
    <name evidence="6" type="ORF">DX908_07020</name>
</gene>
<dbReference type="InterPro" id="IPR001451">
    <property type="entry name" value="Hexapep"/>
</dbReference>
<keyword evidence="7" id="KW-1185">Reference proteome</keyword>
<proteinExistence type="inferred from homology"/>
<evidence type="ECO:0000256" key="1">
    <source>
        <dbReference type="ARBA" id="ARBA00007274"/>
    </source>
</evidence>
<protein>
    <submittedName>
        <fullName evidence="6">Antibiotic acetyltransferase</fullName>
    </submittedName>
</protein>
<dbReference type="RefSeq" id="WP_116391693.1">
    <property type="nucleotide sequence ID" value="NZ_QUQO01000001.1"/>
</dbReference>
<dbReference type="PANTHER" id="PTHR43300">
    <property type="entry name" value="ACETYLTRANSFERASE"/>
    <property type="match status" value="1"/>
</dbReference>
<dbReference type="InterPro" id="IPR011004">
    <property type="entry name" value="Trimer_LpxA-like_sf"/>
</dbReference>
<dbReference type="OrthoDB" id="9815592at2"/>
<evidence type="ECO:0000256" key="5">
    <source>
        <dbReference type="ARBA" id="ARBA00023315"/>
    </source>
</evidence>
<dbReference type="PROSITE" id="PS00101">
    <property type="entry name" value="HEXAPEP_TRANSFERASES"/>
    <property type="match status" value="1"/>
</dbReference>